<dbReference type="InterPro" id="IPR051201">
    <property type="entry name" value="Chloro_Bact_Ser_Proteases"/>
</dbReference>
<dbReference type="PROSITE" id="PS50106">
    <property type="entry name" value="PDZ"/>
    <property type="match status" value="1"/>
</dbReference>
<evidence type="ECO:0000256" key="2">
    <source>
        <dbReference type="ARBA" id="ARBA00022801"/>
    </source>
</evidence>
<dbReference type="InParanoid" id="F7PWZ5"/>
<dbReference type="PRINTS" id="PR00834">
    <property type="entry name" value="PROTEASES2C"/>
</dbReference>
<protein>
    <submittedName>
        <fullName evidence="4">Serine protease HtrA protein</fullName>
        <ecNumber evidence="4">3.4.21.-</ecNumber>
    </submittedName>
</protein>
<feature type="domain" description="PDZ" evidence="3">
    <location>
        <begin position="264"/>
        <end position="363"/>
    </location>
</feature>
<dbReference type="EMBL" id="AFNU02000003">
    <property type="protein sequence ID" value="ERJ12766.1"/>
    <property type="molecule type" value="Genomic_DNA"/>
</dbReference>
<dbReference type="SUPFAM" id="SSF50156">
    <property type="entry name" value="PDZ domain-like"/>
    <property type="match status" value="1"/>
</dbReference>
<dbReference type="Proteomes" id="UP000005707">
    <property type="component" value="Unassembled WGS sequence"/>
</dbReference>
<name>F7PWZ5_9MOLU</name>
<dbReference type="Gene3D" id="2.40.10.120">
    <property type="match status" value="1"/>
</dbReference>
<evidence type="ECO:0000313" key="4">
    <source>
        <dbReference type="EMBL" id="ERJ12766.1"/>
    </source>
</evidence>
<dbReference type="InterPro" id="IPR001478">
    <property type="entry name" value="PDZ"/>
</dbReference>
<evidence type="ECO:0000256" key="1">
    <source>
        <dbReference type="ARBA" id="ARBA00022670"/>
    </source>
</evidence>
<dbReference type="PANTHER" id="PTHR43343:SF3">
    <property type="entry name" value="PROTEASE DO-LIKE 8, CHLOROPLASTIC"/>
    <property type="match status" value="1"/>
</dbReference>
<organism evidence="4 5">
    <name type="scientific">Haloplasma contractile SSD-17B</name>
    <dbReference type="NCBI Taxonomy" id="1033810"/>
    <lineage>
        <taxon>Bacteria</taxon>
        <taxon>Bacillati</taxon>
        <taxon>Mycoplasmatota</taxon>
        <taxon>Mollicutes</taxon>
        <taxon>Haloplasmatales</taxon>
        <taxon>Haloplasmataceae</taxon>
        <taxon>Haloplasma</taxon>
    </lineage>
</organism>
<dbReference type="AlphaFoldDB" id="F7PWZ5"/>
<dbReference type="Gene3D" id="2.30.42.10">
    <property type="match status" value="1"/>
</dbReference>
<sequence length="378" mass="41477">MKKIILILFLSLTLVGCGIKNEAENYYNATIEDIKAELLEEVKREFKRDVVNDVVNIEDMLTAVVDENARSVIGVSNFQTDPRDSKVKEFGTGSGVIYKKQQGMYYAVTNEHVINDAEEIYAVLETGEYIKAILVGQDKKTDVAVIKFSSREDLKIAKLGNSDNIERGQLVLAIGNPDGYDFFGSVTMGVVSGLTRYISMDTDADGIQDWEANLLQHDAAISPGNSGGALFDINGNVIGINNMKIVKDAVSNIGFAIPSNLVKRITAELEEKGEIIRPFLGISGNDVLAIKQSGSTDIPDSINRGVYVGAIYDGSSVSDSNLKVGDIIVGYNNEQVDTFRELREHLLQSRVSDTITLTVYRNGVELEIQITLKEHPNE</sequence>
<dbReference type="SUPFAM" id="SSF50494">
    <property type="entry name" value="Trypsin-like serine proteases"/>
    <property type="match status" value="1"/>
</dbReference>
<dbReference type="InterPro" id="IPR036034">
    <property type="entry name" value="PDZ_sf"/>
</dbReference>
<dbReference type="PROSITE" id="PS51257">
    <property type="entry name" value="PROKAR_LIPOPROTEIN"/>
    <property type="match status" value="1"/>
</dbReference>
<dbReference type="InterPro" id="IPR009003">
    <property type="entry name" value="Peptidase_S1_PA"/>
</dbReference>
<dbReference type="GO" id="GO:0006508">
    <property type="term" value="P:proteolysis"/>
    <property type="evidence" value="ECO:0007669"/>
    <property type="project" value="UniProtKB-KW"/>
</dbReference>
<dbReference type="Pfam" id="PF13365">
    <property type="entry name" value="Trypsin_2"/>
    <property type="match status" value="1"/>
</dbReference>
<keyword evidence="5" id="KW-1185">Reference proteome</keyword>
<gene>
    <name evidence="4" type="primary">htrA</name>
    <name evidence="4" type="ORF">HLPCO_001106</name>
</gene>
<comment type="caution">
    <text evidence="4">The sequence shown here is derived from an EMBL/GenBank/DDBJ whole genome shotgun (WGS) entry which is preliminary data.</text>
</comment>
<dbReference type="STRING" id="1033810.HLPCO_001106"/>
<dbReference type="eggNOG" id="COG0265">
    <property type="taxonomic scope" value="Bacteria"/>
</dbReference>
<keyword evidence="1 4" id="KW-0645">Protease</keyword>
<dbReference type="PANTHER" id="PTHR43343">
    <property type="entry name" value="PEPTIDASE S12"/>
    <property type="match status" value="1"/>
</dbReference>
<evidence type="ECO:0000259" key="3">
    <source>
        <dbReference type="PROSITE" id="PS50106"/>
    </source>
</evidence>
<dbReference type="Pfam" id="PF13180">
    <property type="entry name" value="PDZ_2"/>
    <property type="match status" value="1"/>
</dbReference>
<dbReference type="OrthoDB" id="9758917at2"/>
<dbReference type="SMART" id="SM00228">
    <property type="entry name" value="PDZ"/>
    <property type="match status" value="1"/>
</dbReference>
<reference evidence="4 5" key="2">
    <citation type="journal article" date="2013" name="PLoS ONE">
        <title>INDIGO - INtegrated Data Warehouse of MIcrobial GenOmes with Examples from the Red Sea Extremophiles.</title>
        <authorList>
            <person name="Alam I."/>
            <person name="Antunes A."/>
            <person name="Kamau A.A."/>
            <person name="Ba Alawi W."/>
            <person name="Kalkatawi M."/>
            <person name="Stingl U."/>
            <person name="Bajic V.B."/>
        </authorList>
    </citation>
    <scope>NUCLEOTIDE SEQUENCE [LARGE SCALE GENOMIC DNA]</scope>
    <source>
        <strain evidence="4 5">SSD-17B</strain>
    </source>
</reference>
<accession>F7PWZ5</accession>
<dbReference type="EC" id="3.4.21.-" evidence="4"/>
<evidence type="ECO:0000313" key="5">
    <source>
        <dbReference type="Proteomes" id="UP000005707"/>
    </source>
</evidence>
<dbReference type="InterPro" id="IPR001940">
    <property type="entry name" value="Peptidase_S1C"/>
</dbReference>
<proteinExistence type="predicted"/>
<reference evidence="4 5" key="1">
    <citation type="journal article" date="2011" name="J. Bacteriol.">
        <title>Genome sequence of Haloplasma contractile, an unusual contractile bacterium from a deep-sea anoxic brine lake.</title>
        <authorList>
            <person name="Antunes A."/>
            <person name="Alam I."/>
            <person name="El Dorry H."/>
            <person name="Siam R."/>
            <person name="Robertson A."/>
            <person name="Bajic V.B."/>
            <person name="Stingl U."/>
        </authorList>
    </citation>
    <scope>NUCLEOTIDE SEQUENCE [LARGE SCALE GENOMIC DNA]</scope>
    <source>
        <strain evidence="4 5">SSD-17B</strain>
    </source>
</reference>
<keyword evidence="2 4" id="KW-0378">Hydrolase</keyword>
<dbReference type="GO" id="GO:0004252">
    <property type="term" value="F:serine-type endopeptidase activity"/>
    <property type="evidence" value="ECO:0007669"/>
    <property type="project" value="InterPro"/>
</dbReference>
<dbReference type="RefSeq" id="WP_008825823.1">
    <property type="nucleotide sequence ID" value="NZ_AFNU02000003.1"/>
</dbReference>